<dbReference type="AlphaFoldDB" id="A0A7S0LT10"/>
<evidence type="ECO:0000256" key="1">
    <source>
        <dbReference type="SAM" id="MobiDB-lite"/>
    </source>
</evidence>
<feature type="compositionally biased region" description="Polar residues" evidence="1">
    <location>
        <begin position="1"/>
        <end position="10"/>
    </location>
</feature>
<dbReference type="GO" id="GO:0030163">
    <property type="term" value="P:protein catabolic process"/>
    <property type="evidence" value="ECO:0007669"/>
    <property type="project" value="InterPro"/>
</dbReference>
<dbReference type="SUPFAM" id="SSF54736">
    <property type="entry name" value="ClpS-like"/>
    <property type="match status" value="1"/>
</dbReference>
<dbReference type="Pfam" id="PF02617">
    <property type="entry name" value="ClpS"/>
    <property type="match status" value="1"/>
</dbReference>
<accession>A0A7S0LT10</accession>
<feature type="domain" description="Adaptor protein ClpS core" evidence="2">
    <location>
        <begin position="69"/>
        <end position="139"/>
    </location>
</feature>
<evidence type="ECO:0000259" key="2">
    <source>
        <dbReference type="Pfam" id="PF02617"/>
    </source>
</evidence>
<proteinExistence type="predicted"/>
<protein>
    <recommendedName>
        <fullName evidence="2">Adaptor protein ClpS core domain-containing protein</fullName>
    </recommendedName>
</protein>
<dbReference type="PANTHER" id="PTHR33473:SF17">
    <property type="entry name" value="ATP-DEPENDENT CLP PROTEASE ADAPTER PROTEIN CLPS1, CHLOROPLASTIC"/>
    <property type="match status" value="1"/>
</dbReference>
<sequence>MSSTMHTQHSCLPRRAVVMQEGPSVEEAPATDNGDNRGGGGRRKLAAGWPPRGPRPKVRGERREDVDKAPCWSVLLHDDDVHTFVYCVMVICSVVQTIKRCKAHAITAQANAKGAAMVTTTWNEKATKYCSKLQEYGLTASICRVDK</sequence>
<feature type="region of interest" description="Disordered" evidence="1">
    <location>
        <begin position="1"/>
        <end position="64"/>
    </location>
</feature>
<organism evidence="3">
    <name type="scientific">Coccolithus braarudii</name>
    <dbReference type="NCBI Taxonomy" id="221442"/>
    <lineage>
        <taxon>Eukaryota</taxon>
        <taxon>Haptista</taxon>
        <taxon>Haptophyta</taxon>
        <taxon>Prymnesiophyceae</taxon>
        <taxon>Coccolithales</taxon>
        <taxon>Coccolithaceae</taxon>
        <taxon>Coccolithus</taxon>
    </lineage>
</organism>
<dbReference type="PANTHER" id="PTHR33473">
    <property type="entry name" value="ATP-DEPENDENT CLP PROTEASE ADAPTER PROTEIN CLPS1, CHLOROPLASTIC"/>
    <property type="match status" value="1"/>
</dbReference>
<dbReference type="Gene3D" id="3.30.1390.10">
    <property type="match status" value="1"/>
</dbReference>
<evidence type="ECO:0000313" key="3">
    <source>
        <dbReference type="EMBL" id="CAD8620930.1"/>
    </source>
</evidence>
<dbReference type="InterPro" id="IPR014719">
    <property type="entry name" value="Ribosomal_bL12_C/ClpS-like"/>
</dbReference>
<name>A0A7S0LT10_9EUKA</name>
<reference evidence="3" key="1">
    <citation type="submission" date="2021-01" db="EMBL/GenBank/DDBJ databases">
        <authorList>
            <person name="Corre E."/>
            <person name="Pelletier E."/>
            <person name="Niang G."/>
            <person name="Scheremetjew M."/>
            <person name="Finn R."/>
            <person name="Kale V."/>
            <person name="Holt S."/>
            <person name="Cochrane G."/>
            <person name="Meng A."/>
            <person name="Brown T."/>
            <person name="Cohen L."/>
        </authorList>
    </citation>
    <scope>NUCLEOTIDE SEQUENCE</scope>
    <source>
        <strain evidence="3">PLY182g</strain>
    </source>
</reference>
<dbReference type="InterPro" id="IPR022935">
    <property type="entry name" value="ClpS"/>
</dbReference>
<dbReference type="InterPro" id="IPR003769">
    <property type="entry name" value="ClpS_core"/>
</dbReference>
<dbReference type="EMBL" id="HBEY01050548">
    <property type="protein sequence ID" value="CAD8620930.1"/>
    <property type="molecule type" value="Transcribed_RNA"/>
</dbReference>
<dbReference type="GO" id="GO:0006508">
    <property type="term" value="P:proteolysis"/>
    <property type="evidence" value="ECO:0007669"/>
    <property type="project" value="InterPro"/>
</dbReference>
<gene>
    <name evidence="3" type="ORF">CPEL01642_LOCUS24313</name>
</gene>